<dbReference type="GO" id="GO:0004869">
    <property type="term" value="F:cysteine-type endopeptidase inhibitor activity"/>
    <property type="evidence" value="ECO:0007669"/>
    <property type="project" value="InterPro"/>
</dbReference>
<dbReference type="InterPro" id="IPR046350">
    <property type="entry name" value="Cystatin_sf"/>
</dbReference>
<protein>
    <submittedName>
        <fullName evidence="3">(pine wood nematode) hypothetical protein</fullName>
    </submittedName>
    <submittedName>
        <fullName evidence="7">Cystatin domain-containing protein</fullName>
    </submittedName>
</protein>
<keyword evidence="6" id="KW-1185">Reference proteome</keyword>
<evidence type="ECO:0000313" key="3">
    <source>
        <dbReference type="EMBL" id="CAD5222362.1"/>
    </source>
</evidence>
<dbReference type="Proteomes" id="UP000582659">
    <property type="component" value="Unassembled WGS sequence"/>
</dbReference>
<sequence length="141" mass="15956">MLVKATVLFVILLSIQHSLSKKIPPAIFNGWHGVSVDDPDVQNLAEEAVKIYSEQEKKEYKLQGVMSVQQQLVIGVNYKMDLYANRSLGPGHSLHIPLHDDVFVDAQGIVRFHLRSEKKFNDLAVVLRWSLQSTTFRTLAT</sequence>
<dbReference type="SUPFAM" id="SSF54403">
    <property type="entry name" value="Cystatin/monellin"/>
    <property type="match status" value="1"/>
</dbReference>
<dbReference type="Gene3D" id="3.10.450.10">
    <property type="match status" value="1"/>
</dbReference>
<keyword evidence="1" id="KW-0732">Signal</keyword>
<reference evidence="7" key="1">
    <citation type="submission" date="2016-11" db="UniProtKB">
        <authorList>
            <consortium name="WormBaseParasite"/>
        </authorList>
    </citation>
    <scope>IDENTIFICATION</scope>
</reference>
<evidence type="ECO:0000259" key="2">
    <source>
        <dbReference type="Pfam" id="PF00031"/>
    </source>
</evidence>
<evidence type="ECO:0000313" key="4">
    <source>
        <dbReference type="EMBL" id="CAG9109962.1"/>
    </source>
</evidence>
<dbReference type="InterPro" id="IPR000010">
    <property type="entry name" value="Cystatin_dom"/>
</dbReference>
<dbReference type="Pfam" id="PF00031">
    <property type="entry name" value="Cystatin"/>
    <property type="match status" value="1"/>
</dbReference>
<organism evidence="5 7">
    <name type="scientific">Bursaphelenchus xylophilus</name>
    <name type="common">Pinewood nematode worm</name>
    <name type="synonym">Aphelenchoides xylophilus</name>
    <dbReference type="NCBI Taxonomy" id="6326"/>
    <lineage>
        <taxon>Eukaryota</taxon>
        <taxon>Metazoa</taxon>
        <taxon>Ecdysozoa</taxon>
        <taxon>Nematoda</taxon>
        <taxon>Chromadorea</taxon>
        <taxon>Rhabditida</taxon>
        <taxon>Tylenchina</taxon>
        <taxon>Tylenchomorpha</taxon>
        <taxon>Aphelenchoidea</taxon>
        <taxon>Aphelenchoididae</taxon>
        <taxon>Bursaphelenchus</taxon>
    </lineage>
</organism>
<evidence type="ECO:0000313" key="7">
    <source>
        <dbReference type="WBParaSite" id="BXY_1530100.1"/>
    </source>
</evidence>
<feature type="chain" id="PRO_5035360113" evidence="1">
    <location>
        <begin position="21"/>
        <end position="141"/>
    </location>
</feature>
<name>A0A1I7SQI9_BURXY</name>
<evidence type="ECO:0000313" key="5">
    <source>
        <dbReference type="Proteomes" id="UP000095284"/>
    </source>
</evidence>
<dbReference type="EMBL" id="CAJFCV020000003">
    <property type="protein sequence ID" value="CAG9109962.1"/>
    <property type="molecule type" value="Genomic_DNA"/>
</dbReference>
<dbReference type="AlphaFoldDB" id="A0A1I7SQI9"/>
<evidence type="ECO:0000313" key="6">
    <source>
        <dbReference type="Proteomes" id="UP000659654"/>
    </source>
</evidence>
<dbReference type="WBParaSite" id="BXY_1530100.1">
    <property type="protein sequence ID" value="BXY_1530100.1"/>
    <property type="gene ID" value="BXY_1530100"/>
</dbReference>
<gene>
    <name evidence="3" type="ORF">BXYJ_LOCUS7330</name>
</gene>
<dbReference type="SMR" id="A0A1I7SQI9"/>
<proteinExistence type="predicted"/>
<feature type="signal peptide" evidence="1">
    <location>
        <begin position="1"/>
        <end position="20"/>
    </location>
</feature>
<dbReference type="OrthoDB" id="1908104at2759"/>
<dbReference type="Proteomes" id="UP000659654">
    <property type="component" value="Unassembled WGS sequence"/>
</dbReference>
<dbReference type="Proteomes" id="UP000095284">
    <property type="component" value="Unplaced"/>
</dbReference>
<reference evidence="4" key="2">
    <citation type="submission" date="2020-08" db="EMBL/GenBank/DDBJ databases">
        <authorList>
            <person name="Kikuchi T."/>
        </authorList>
    </citation>
    <scope>NUCLEOTIDE SEQUENCE</scope>
    <source>
        <strain evidence="3">Ka4C1</strain>
    </source>
</reference>
<evidence type="ECO:0000256" key="1">
    <source>
        <dbReference type="SAM" id="SignalP"/>
    </source>
</evidence>
<dbReference type="EMBL" id="CAJFDI010000003">
    <property type="protein sequence ID" value="CAD5222362.1"/>
    <property type="molecule type" value="Genomic_DNA"/>
</dbReference>
<feature type="domain" description="Cystatin" evidence="2">
    <location>
        <begin position="33"/>
        <end position="86"/>
    </location>
</feature>
<dbReference type="CDD" id="cd00042">
    <property type="entry name" value="CY"/>
    <property type="match status" value="1"/>
</dbReference>
<accession>A0A1I7SQI9</accession>